<evidence type="ECO:0008006" key="4">
    <source>
        <dbReference type="Google" id="ProtNLM"/>
    </source>
</evidence>
<comment type="caution">
    <text evidence="2">The sequence shown here is derived from an EMBL/GenBank/DDBJ whole genome shotgun (WGS) entry which is preliminary data.</text>
</comment>
<proteinExistence type="predicted"/>
<dbReference type="InterPro" id="IPR013762">
    <property type="entry name" value="Integrase-like_cat_sf"/>
</dbReference>
<dbReference type="EMBL" id="RRZB01000012">
    <property type="protein sequence ID" value="MBE0463119.1"/>
    <property type="molecule type" value="Genomic_DNA"/>
</dbReference>
<gene>
    <name evidence="2" type="ORF">EI547_06555</name>
</gene>
<reference evidence="2 3" key="1">
    <citation type="submission" date="2020-07" db="EMBL/GenBank/DDBJ databases">
        <title>Halophilic bacteria isolated from french cheeses.</title>
        <authorList>
            <person name="Kothe C.I."/>
            <person name="Farah-Kraiem B."/>
            <person name="Renault P."/>
            <person name="Dridi B."/>
        </authorList>
    </citation>
    <scope>NUCLEOTIDE SEQUENCE [LARGE SCALE GENOMIC DNA]</scope>
    <source>
        <strain evidence="2 3">FME20</strain>
    </source>
</reference>
<dbReference type="InterPro" id="IPR011010">
    <property type="entry name" value="DNA_brk_join_enz"/>
</dbReference>
<accession>A0ABR9FWU7</accession>
<evidence type="ECO:0000256" key="1">
    <source>
        <dbReference type="ARBA" id="ARBA00023172"/>
    </source>
</evidence>
<dbReference type="RefSeq" id="WP_192537687.1">
    <property type="nucleotide sequence ID" value="NZ_RRZB01000012.1"/>
</dbReference>
<dbReference type="Gene3D" id="1.10.443.10">
    <property type="entry name" value="Intergrase catalytic core"/>
    <property type="match status" value="1"/>
</dbReference>
<organism evidence="2 3">
    <name type="scientific">Halomonas colorata</name>
    <dbReference type="NCBI Taxonomy" id="2742615"/>
    <lineage>
        <taxon>Bacteria</taxon>
        <taxon>Pseudomonadati</taxon>
        <taxon>Pseudomonadota</taxon>
        <taxon>Gammaproteobacteria</taxon>
        <taxon>Oceanospirillales</taxon>
        <taxon>Halomonadaceae</taxon>
        <taxon>Halomonas</taxon>
    </lineage>
</organism>
<evidence type="ECO:0000313" key="2">
    <source>
        <dbReference type="EMBL" id="MBE0463119.1"/>
    </source>
</evidence>
<protein>
    <recommendedName>
        <fullName evidence="4">Integrase</fullName>
    </recommendedName>
</protein>
<sequence length="693" mass="79699">MNWLPRFIDATFSDPLCPEGGSIQHPKPGHIISRDKEGRVASIYSDNTWDYKAYSRPSNPVRLNFESQLPERNERNCVLIDEIISEMKLIMFYFIYEPSHSGGKRQKLVTLSKYFSTLRGLSVIAHNDNKTLSELHESNFSFAKILSSCMTNPNSFRKGVEVIQFARLSIYIKESFDIELPRFLTDKNIERLDRSLDKNRSNYQQHQGKDSRTPLIPTRIYANLITQCSELVVDFLKVQDRIEELYKSYYSNPFYWASPLNASSIYQRWQRLYPQKKMGSLSEVKPHLVTPKQAIDSLELTGFFEKHPVKTKSTEHGWVAVERLLSATQDAARILIFVYTGMRHHECEILQPNCVDWIDIPSIGKLPLVMAHTSKMTNSNYSESKLPWATCEEVLPAIKAAEALRSIRQPNSTYLFFGDSNDDSIRNLIDSKVQREILFKVLSETNPEALRVTEEDIVELESFDAFRDWRNDKKLALKAGEYWHLSKHQFRRSTAVYSARSGKVSLPSLKFQFKHLSESMTMLYRENSSMAKNILRLADNQEGHLVISDYMNEIRLIEALEFDEQVVQAKSKLTGGGGSRLQQEKNIGTAQWLDGPEEIHKLMMDGTISYRRTGVGGCLSAKMCWNFNVDEVIPCVKGCKDAVLGGDDEGERLRRYKEGLKIELEYMDKDHPSAKLAQQEIEFIELKLISEDD</sequence>
<keyword evidence="3" id="KW-1185">Reference proteome</keyword>
<name>A0ABR9FWU7_9GAMM</name>
<keyword evidence="1" id="KW-0233">DNA recombination</keyword>
<evidence type="ECO:0000313" key="3">
    <source>
        <dbReference type="Proteomes" id="UP001645038"/>
    </source>
</evidence>
<dbReference type="SUPFAM" id="SSF56349">
    <property type="entry name" value="DNA breaking-rejoining enzymes"/>
    <property type="match status" value="1"/>
</dbReference>
<dbReference type="Proteomes" id="UP001645038">
    <property type="component" value="Unassembled WGS sequence"/>
</dbReference>